<dbReference type="Proteomes" id="UP001492380">
    <property type="component" value="Unassembled WGS sequence"/>
</dbReference>
<name>A0ABR1YV13_9PEZI</name>
<evidence type="ECO:0000313" key="2">
    <source>
        <dbReference type="Proteomes" id="UP001492380"/>
    </source>
</evidence>
<sequence>MSHRTSLCGVQIVRLEVLELDDLERRTLRRTYMPVIMRIASAEEAALVEPLLNKLATDLCARLTADQPSGERYGILLELVTEFEYSLEAARQARAVAANPQQKALRSMVTTHSTKEERPDIPKIELFAAQQAPFQVCDTMSDVRSYGQGVIMRTMKYK</sequence>
<gene>
    <name evidence="1" type="ORF">HDK90DRAFT_463638</name>
</gene>
<comment type="caution">
    <text evidence="1">The sequence shown here is derived from an EMBL/GenBank/DDBJ whole genome shotgun (WGS) entry which is preliminary data.</text>
</comment>
<reference evidence="1 2" key="1">
    <citation type="submission" date="2024-04" db="EMBL/GenBank/DDBJ databases">
        <title>Phyllosticta paracitricarpa is synonymous to the EU quarantine fungus P. citricarpa based on phylogenomic analyses.</title>
        <authorList>
            <consortium name="Lawrence Berkeley National Laboratory"/>
            <person name="Van Ingen-Buijs V.A."/>
            <person name="Van Westerhoven A.C."/>
            <person name="Haridas S."/>
            <person name="Skiadas P."/>
            <person name="Martin F."/>
            <person name="Groenewald J.Z."/>
            <person name="Crous P.W."/>
            <person name="Seidl M.F."/>
        </authorList>
    </citation>
    <scope>NUCLEOTIDE SEQUENCE [LARGE SCALE GENOMIC DNA]</scope>
    <source>
        <strain evidence="1 2">CBS 123374</strain>
    </source>
</reference>
<organism evidence="1 2">
    <name type="scientific">Phyllosticta capitalensis</name>
    <dbReference type="NCBI Taxonomy" id="121624"/>
    <lineage>
        <taxon>Eukaryota</taxon>
        <taxon>Fungi</taxon>
        <taxon>Dikarya</taxon>
        <taxon>Ascomycota</taxon>
        <taxon>Pezizomycotina</taxon>
        <taxon>Dothideomycetes</taxon>
        <taxon>Dothideomycetes incertae sedis</taxon>
        <taxon>Botryosphaeriales</taxon>
        <taxon>Phyllostictaceae</taxon>
        <taxon>Phyllosticta</taxon>
    </lineage>
</organism>
<keyword evidence="2" id="KW-1185">Reference proteome</keyword>
<proteinExistence type="predicted"/>
<protein>
    <submittedName>
        <fullName evidence="1">Uncharacterized protein</fullName>
    </submittedName>
</protein>
<evidence type="ECO:0000313" key="1">
    <source>
        <dbReference type="EMBL" id="KAK8239992.1"/>
    </source>
</evidence>
<accession>A0ABR1YV13</accession>
<dbReference type="EMBL" id="JBBWRZ010000003">
    <property type="protein sequence ID" value="KAK8239992.1"/>
    <property type="molecule type" value="Genomic_DNA"/>
</dbReference>